<dbReference type="EMBL" id="ADMT01000181">
    <property type="protein sequence ID" value="EFF82327.1"/>
    <property type="molecule type" value="Genomic_DNA"/>
</dbReference>
<proteinExistence type="predicted"/>
<organism evidence="1 2">
    <name type="scientific">Acinetobacter haemolyticus ATCC 19194</name>
    <dbReference type="NCBI Taxonomy" id="707232"/>
    <lineage>
        <taxon>Bacteria</taxon>
        <taxon>Pseudomonadati</taxon>
        <taxon>Pseudomonadota</taxon>
        <taxon>Gammaproteobacteria</taxon>
        <taxon>Moraxellales</taxon>
        <taxon>Moraxellaceae</taxon>
        <taxon>Acinetobacter</taxon>
    </lineage>
</organism>
<dbReference type="AlphaFoldDB" id="D4XRA8"/>
<gene>
    <name evidence="1" type="ORF">HMP0015_2250</name>
</gene>
<reference evidence="2" key="1">
    <citation type="submission" date="2010-03" db="EMBL/GenBank/DDBJ databases">
        <title>Complete sequence of Mobiluncus curtisii ATCC 43063.</title>
        <authorList>
            <person name="Muzny D."/>
            <person name="Qin X."/>
            <person name="Deng J."/>
            <person name="Jiang H."/>
            <person name="Liu Y."/>
            <person name="Qu J."/>
            <person name="Song X.-Z."/>
            <person name="Zhang L."/>
            <person name="Thornton R."/>
            <person name="Coyle M."/>
            <person name="Francisco L."/>
            <person name="Jackson L."/>
            <person name="Javaid M."/>
            <person name="Korchina V."/>
            <person name="Kovar C."/>
            <person name="Mata R."/>
            <person name="Mathew T."/>
            <person name="Ngo R."/>
            <person name="Nguyen L."/>
            <person name="Nguyen N."/>
            <person name="Okwuonu G."/>
            <person name="Ongeri F."/>
            <person name="Pham C."/>
            <person name="Simmons D."/>
            <person name="Wilczek-Boney K."/>
            <person name="Hale W."/>
            <person name="Jakkamsetti A."/>
            <person name="Pham P."/>
            <person name="Ruth R."/>
            <person name="San Lucas F."/>
            <person name="Warren J."/>
            <person name="Zhang J."/>
            <person name="Zhao Z."/>
            <person name="Zhou C."/>
            <person name="Zhu D."/>
            <person name="Lee S."/>
            <person name="Bess C."/>
            <person name="Blankenburg K."/>
            <person name="Forbes L."/>
            <person name="Fu Q."/>
            <person name="Gubbala S."/>
            <person name="Hirani K."/>
            <person name="Jayaseelan J.C."/>
            <person name="Lara F."/>
            <person name="Munidasa M."/>
            <person name="Palculict T."/>
            <person name="Patil S."/>
            <person name="Pu L.-L."/>
            <person name="Saada N."/>
            <person name="Tang L."/>
            <person name="Weissenberger G."/>
            <person name="Zhu Y."/>
            <person name="Hemphill L."/>
            <person name="Shang Y."/>
            <person name="Youmans B."/>
            <person name="Ayvaz T."/>
            <person name="Ross M."/>
            <person name="Santibanez J."/>
            <person name="Aqrawi P."/>
            <person name="Gross S."/>
            <person name="Joshi V."/>
            <person name="Fowler G."/>
            <person name="Nazareth L."/>
            <person name="Reid J."/>
            <person name="Worley K."/>
            <person name="Petrosino J."/>
            <person name="Highlander S."/>
            <person name="Gibbs R."/>
            <person name="Gibbs R."/>
        </authorList>
    </citation>
    <scope>NUCLEOTIDE SEQUENCE [LARGE SCALE GENOMIC DNA]</scope>
    <source>
        <strain evidence="2">ATCC 19194</strain>
    </source>
</reference>
<name>D4XRA8_ACIHA</name>
<dbReference type="HOGENOM" id="CLU_3148341_0_0_6"/>
<evidence type="ECO:0000313" key="1">
    <source>
        <dbReference type="EMBL" id="EFF82327.1"/>
    </source>
</evidence>
<dbReference type="Proteomes" id="UP000003085">
    <property type="component" value="Unassembled WGS sequence"/>
</dbReference>
<sequence>MINIHLSKKLKEPDWINQNYKNKMANIQTRECYRNVDFQKKTHSCDCL</sequence>
<protein>
    <submittedName>
        <fullName evidence="1">Uncharacterized protein</fullName>
    </submittedName>
</protein>
<comment type="caution">
    <text evidence="1">The sequence shown here is derived from an EMBL/GenBank/DDBJ whole genome shotgun (WGS) entry which is preliminary data.</text>
</comment>
<evidence type="ECO:0000313" key="2">
    <source>
        <dbReference type="Proteomes" id="UP000003085"/>
    </source>
</evidence>
<accession>D4XRA8</accession>